<dbReference type="PROSITE" id="PS51257">
    <property type="entry name" value="PROKAR_LIPOPROTEIN"/>
    <property type="match status" value="1"/>
</dbReference>
<dbReference type="EMBL" id="JBHUOL010000003">
    <property type="protein sequence ID" value="MFD2907365.1"/>
    <property type="molecule type" value="Genomic_DNA"/>
</dbReference>
<organism evidence="1 2">
    <name type="scientific">Flavobacterium ardleyense</name>
    <dbReference type="NCBI Taxonomy" id="2038737"/>
    <lineage>
        <taxon>Bacteria</taxon>
        <taxon>Pseudomonadati</taxon>
        <taxon>Bacteroidota</taxon>
        <taxon>Flavobacteriia</taxon>
        <taxon>Flavobacteriales</taxon>
        <taxon>Flavobacteriaceae</taxon>
        <taxon>Flavobacterium</taxon>
    </lineage>
</organism>
<proteinExistence type="predicted"/>
<comment type="caution">
    <text evidence="1">The sequence shown here is derived from an EMBL/GenBank/DDBJ whole genome shotgun (WGS) entry which is preliminary data.</text>
</comment>
<accession>A0ABW5Z3G0</accession>
<evidence type="ECO:0000313" key="1">
    <source>
        <dbReference type="EMBL" id="MFD2907365.1"/>
    </source>
</evidence>
<reference evidence="2" key="1">
    <citation type="journal article" date="2019" name="Int. J. Syst. Evol. Microbiol.">
        <title>The Global Catalogue of Microorganisms (GCM) 10K type strain sequencing project: providing services to taxonomists for standard genome sequencing and annotation.</title>
        <authorList>
            <consortium name="The Broad Institute Genomics Platform"/>
            <consortium name="The Broad Institute Genome Sequencing Center for Infectious Disease"/>
            <person name="Wu L."/>
            <person name="Ma J."/>
        </authorList>
    </citation>
    <scope>NUCLEOTIDE SEQUENCE [LARGE SCALE GENOMIC DNA]</scope>
    <source>
        <strain evidence="2">KCTC 52644</strain>
    </source>
</reference>
<gene>
    <name evidence="1" type="ORF">ACFSX9_01315</name>
</gene>
<name>A0ABW5Z3G0_9FLAO</name>
<evidence type="ECO:0008006" key="3">
    <source>
        <dbReference type="Google" id="ProtNLM"/>
    </source>
</evidence>
<sequence length="153" mass="17998">MKARNYVLLVIIILLFSCNKNNKTPNLEIEALSPYHYEFKDSDGNLDNINYYFLKGDFQIDEHLKKHVKDFIYSYGKSQKGVYVFNSVYIYKETAFLNTNYKGNEGSFDGSNNDLIAYARFDNNQLDVFYLLDEGNVIFDIIKNKEVDFEFQQ</sequence>
<protein>
    <recommendedName>
        <fullName evidence="3">Lipoprotein</fullName>
    </recommendedName>
</protein>
<dbReference type="Proteomes" id="UP001597549">
    <property type="component" value="Unassembled WGS sequence"/>
</dbReference>
<dbReference type="RefSeq" id="WP_379803406.1">
    <property type="nucleotide sequence ID" value="NZ_JBHUOL010000003.1"/>
</dbReference>
<keyword evidence="2" id="KW-1185">Reference proteome</keyword>
<evidence type="ECO:0000313" key="2">
    <source>
        <dbReference type="Proteomes" id="UP001597549"/>
    </source>
</evidence>